<name>D7G946_ECTSI</name>
<evidence type="ECO:0000313" key="3">
    <source>
        <dbReference type="EMBL" id="CBJ34079.1"/>
    </source>
</evidence>
<feature type="region of interest" description="Disordered" evidence="1">
    <location>
        <begin position="347"/>
        <end position="367"/>
    </location>
</feature>
<dbReference type="EMBL" id="FN649760">
    <property type="protein sequence ID" value="CBJ34079.1"/>
    <property type="molecule type" value="Genomic_DNA"/>
</dbReference>
<keyword evidence="4" id="KW-1185">Reference proteome</keyword>
<reference evidence="3 4" key="1">
    <citation type="journal article" date="2010" name="Nature">
        <title>The Ectocarpus genome and the independent evolution of multicellularity in brown algae.</title>
        <authorList>
            <person name="Cock J.M."/>
            <person name="Sterck L."/>
            <person name="Rouze P."/>
            <person name="Scornet D."/>
            <person name="Allen A.E."/>
            <person name="Amoutzias G."/>
            <person name="Anthouard V."/>
            <person name="Artiguenave F."/>
            <person name="Aury J.M."/>
            <person name="Badger J.H."/>
            <person name="Beszteri B."/>
            <person name="Billiau K."/>
            <person name="Bonnet E."/>
            <person name="Bothwell J.H."/>
            <person name="Bowler C."/>
            <person name="Boyen C."/>
            <person name="Brownlee C."/>
            <person name="Carrano C.J."/>
            <person name="Charrier B."/>
            <person name="Cho G.Y."/>
            <person name="Coelho S.M."/>
            <person name="Collen J."/>
            <person name="Corre E."/>
            <person name="Da Silva C."/>
            <person name="Delage L."/>
            <person name="Delaroque N."/>
            <person name="Dittami S.M."/>
            <person name="Doulbeau S."/>
            <person name="Elias M."/>
            <person name="Farnham G."/>
            <person name="Gachon C.M."/>
            <person name="Gschloessl B."/>
            <person name="Heesch S."/>
            <person name="Jabbari K."/>
            <person name="Jubin C."/>
            <person name="Kawai H."/>
            <person name="Kimura K."/>
            <person name="Kloareg B."/>
            <person name="Kupper F.C."/>
            <person name="Lang D."/>
            <person name="Le Bail A."/>
            <person name="Leblanc C."/>
            <person name="Lerouge P."/>
            <person name="Lohr M."/>
            <person name="Lopez P.J."/>
            <person name="Martens C."/>
            <person name="Maumus F."/>
            <person name="Michel G."/>
            <person name="Miranda-Saavedra D."/>
            <person name="Morales J."/>
            <person name="Moreau H."/>
            <person name="Motomura T."/>
            <person name="Nagasato C."/>
            <person name="Napoli C.A."/>
            <person name="Nelson D.R."/>
            <person name="Nyvall-Collen P."/>
            <person name="Peters A.F."/>
            <person name="Pommier C."/>
            <person name="Potin P."/>
            <person name="Poulain J."/>
            <person name="Quesneville H."/>
            <person name="Read B."/>
            <person name="Rensing S.A."/>
            <person name="Ritter A."/>
            <person name="Rousvoal S."/>
            <person name="Samanta M."/>
            <person name="Samson G."/>
            <person name="Schroeder D.C."/>
            <person name="Segurens B."/>
            <person name="Strittmatter M."/>
            <person name="Tonon T."/>
            <person name="Tregear J.W."/>
            <person name="Valentin K."/>
            <person name="von Dassow P."/>
            <person name="Yamagishi T."/>
            <person name="Van de Peer Y."/>
            <person name="Wincker P."/>
        </authorList>
    </citation>
    <scope>NUCLEOTIDE SEQUENCE [LARGE SCALE GENOMIC DNA]</scope>
    <source>
        <strain evidence="4">Ec32 / CCAP1310/4</strain>
    </source>
</reference>
<evidence type="ECO:0000313" key="4">
    <source>
        <dbReference type="Proteomes" id="UP000002630"/>
    </source>
</evidence>
<accession>D7G946</accession>
<evidence type="ECO:0000256" key="1">
    <source>
        <dbReference type="SAM" id="MobiDB-lite"/>
    </source>
</evidence>
<feature type="chain" id="PRO_5003096281" evidence="2">
    <location>
        <begin position="21"/>
        <end position="400"/>
    </location>
</feature>
<evidence type="ECO:0000256" key="2">
    <source>
        <dbReference type="SAM" id="SignalP"/>
    </source>
</evidence>
<dbReference type="Proteomes" id="UP000002630">
    <property type="component" value="Unassembled WGS sequence"/>
</dbReference>
<dbReference type="AlphaFoldDB" id="D7G946"/>
<keyword evidence="2" id="KW-0732">Signal</keyword>
<dbReference type="Gene3D" id="2.60.120.200">
    <property type="match status" value="1"/>
</dbReference>
<dbReference type="InParanoid" id="D7G946"/>
<protein>
    <submittedName>
        <fullName evidence="3">Uncharacterized protein</fullName>
    </submittedName>
</protein>
<feature type="signal peptide" evidence="2">
    <location>
        <begin position="1"/>
        <end position="20"/>
    </location>
</feature>
<organism evidence="3 4">
    <name type="scientific">Ectocarpus siliculosus</name>
    <name type="common">Brown alga</name>
    <name type="synonym">Conferva siliculosa</name>
    <dbReference type="NCBI Taxonomy" id="2880"/>
    <lineage>
        <taxon>Eukaryota</taxon>
        <taxon>Sar</taxon>
        <taxon>Stramenopiles</taxon>
        <taxon>Ochrophyta</taxon>
        <taxon>PX clade</taxon>
        <taxon>Phaeophyceae</taxon>
        <taxon>Ectocarpales</taxon>
        <taxon>Ectocarpaceae</taxon>
        <taxon>Ectocarpus</taxon>
    </lineage>
</organism>
<sequence length="400" mass="45102">MMIHFSSSVGLGLMLAATHSTPSVNIPVDDNIAVLRWMLQLTLRAPGFAPMIQCRPCKFLSLPSTPNLSILTITGFASCDMHDADDCSSLSSAVIIGCARKCHLPAMRRRLKDYQIDWDCVFGPESLEEVFQRGGDFTTCPGATKAHPCSRFIVDKDEERSEVKVQEGPEGFPFLYGEEYIFKYSFQAIEDMQVATRFTHLGQLKGSAGGYMVKGDPIYSLTANKHGLHVRFSNLESIEDYHDGLDMPLDWDAATGEWVHVEIITTFGQSMEVNISGAVSGKAVWPSDLKPVAWHRDSEMVRMKLGLYHSIHNNVVFGCLWSGVHVYIWVDGQRSFLPWSQWRRQQQQHRQTDRESTHGNQRAGLQSPRYPERNRLVAVFGLEALQYCRSIRARISAVRT</sequence>
<gene>
    <name evidence="3" type="ORF">Esi_0949_0001</name>
</gene>
<proteinExistence type="predicted"/>